<evidence type="ECO:0000313" key="3">
    <source>
        <dbReference type="Proteomes" id="UP000265520"/>
    </source>
</evidence>
<dbReference type="EMBL" id="LXQA010489873">
    <property type="protein sequence ID" value="MCI55058.1"/>
    <property type="molecule type" value="Genomic_DNA"/>
</dbReference>
<dbReference type="SUPFAM" id="SSF52540">
    <property type="entry name" value="P-loop containing nucleoside triphosphate hydrolases"/>
    <property type="match status" value="1"/>
</dbReference>
<dbReference type="InterPro" id="IPR027417">
    <property type="entry name" value="P-loop_NTPase"/>
</dbReference>
<proteinExistence type="predicted"/>
<keyword evidence="3" id="KW-1185">Reference proteome</keyword>
<sequence length="42" mass="4441">MVGGMELNVRKVTEFIENQSSEVSLIGIWGMGGLGKTTTAKA</sequence>
<organism evidence="2 3">
    <name type="scientific">Trifolium medium</name>
    <dbReference type="NCBI Taxonomy" id="97028"/>
    <lineage>
        <taxon>Eukaryota</taxon>
        <taxon>Viridiplantae</taxon>
        <taxon>Streptophyta</taxon>
        <taxon>Embryophyta</taxon>
        <taxon>Tracheophyta</taxon>
        <taxon>Spermatophyta</taxon>
        <taxon>Magnoliopsida</taxon>
        <taxon>eudicotyledons</taxon>
        <taxon>Gunneridae</taxon>
        <taxon>Pentapetalae</taxon>
        <taxon>rosids</taxon>
        <taxon>fabids</taxon>
        <taxon>Fabales</taxon>
        <taxon>Fabaceae</taxon>
        <taxon>Papilionoideae</taxon>
        <taxon>50 kb inversion clade</taxon>
        <taxon>NPAAA clade</taxon>
        <taxon>Hologalegina</taxon>
        <taxon>IRL clade</taxon>
        <taxon>Trifolieae</taxon>
        <taxon>Trifolium</taxon>
    </lineage>
</organism>
<dbReference type="Pfam" id="PF00931">
    <property type="entry name" value="NB-ARC"/>
    <property type="match status" value="1"/>
</dbReference>
<name>A0A392T1S8_9FABA</name>
<comment type="caution">
    <text evidence="2">The sequence shown here is derived from an EMBL/GenBank/DDBJ whole genome shotgun (WGS) entry which is preliminary data.</text>
</comment>
<protein>
    <submittedName>
        <fullName evidence="2">TMV resistance protein N</fullName>
    </submittedName>
</protein>
<reference evidence="2 3" key="1">
    <citation type="journal article" date="2018" name="Front. Plant Sci.">
        <title>Red Clover (Trifolium pratense) and Zigzag Clover (T. medium) - A Picture of Genomic Similarities and Differences.</title>
        <authorList>
            <person name="Dluhosova J."/>
            <person name="Istvanek J."/>
            <person name="Nedelnik J."/>
            <person name="Repkova J."/>
        </authorList>
    </citation>
    <scope>NUCLEOTIDE SEQUENCE [LARGE SCALE GENOMIC DNA]</scope>
    <source>
        <strain evidence="3">cv. 10/8</strain>
        <tissue evidence="2">Leaf</tissue>
    </source>
</reference>
<dbReference type="Gene3D" id="3.40.50.300">
    <property type="entry name" value="P-loop containing nucleotide triphosphate hydrolases"/>
    <property type="match status" value="1"/>
</dbReference>
<accession>A0A392T1S8</accession>
<feature type="non-terminal residue" evidence="2">
    <location>
        <position position="42"/>
    </location>
</feature>
<evidence type="ECO:0000313" key="2">
    <source>
        <dbReference type="EMBL" id="MCI55058.1"/>
    </source>
</evidence>
<dbReference type="Proteomes" id="UP000265520">
    <property type="component" value="Unassembled WGS sequence"/>
</dbReference>
<dbReference type="InterPro" id="IPR002182">
    <property type="entry name" value="NB-ARC"/>
</dbReference>
<dbReference type="AlphaFoldDB" id="A0A392T1S8"/>
<feature type="domain" description="NB-ARC" evidence="1">
    <location>
        <begin position="8"/>
        <end position="41"/>
    </location>
</feature>
<evidence type="ECO:0000259" key="1">
    <source>
        <dbReference type="Pfam" id="PF00931"/>
    </source>
</evidence>